<dbReference type="InterPro" id="IPR058625">
    <property type="entry name" value="MdtA-like_BSH"/>
</dbReference>
<dbReference type="Pfam" id="PF25944">
    <property type="entry name" value="Beta-barrel_RND"/>
    <property type="match status" value="1"/>
</dbReference>
<keyword evidence="3" id="KW-0732">Signal</keyword>
<dbReference type="Pfam" id="PF25967">
    <property type="entry name" value="RND-MFP_C"/>
    <property type="match status" value="1"/>
</dbReference>
<evidence type="ECO:0000259" key="6">
    <source>
        <dbReference type="Pfam" id="PF25967"/>
    </source>
</evidence>
<dbReference type="NCBIfam" id="TIGR01730">
    <property type="entry name" value="RND_mfp"/>
    <property type="match status" value="1"/>
</dbReference>
<dbReference type="PANTHER" id="PTHR30158:SF10">
    <property type="entry name" value="CATION EFFLUX PUMP"/>
    <property type="match status" value="1"/>
</dbReference>
<feature type="domain" description="Multidrug resistance protein MdtA-like barrel-sandwich hybrid" evidence="4">
    <location>
        <begin position="72"/>
        <end position="212"/>
    </location>
</feature>
<evidence type="ECO:0000313" key="8">
    <source>
        <dbReference type="Proteomes" id="UP001218638"/>
    </source>
</evidence>
<feature type="signal peptide" evidence="3">
    <location>
        <begin position="1"/>
        <end position="26"/>
    </location>
</feature>
<dbReference type="RefSeq" id="WP_330929858.1">
    <property type="nucleotide sequence ID" value="NZ_CP119075.1"/>
</dbReference>
<dbReference type="GO" id="GO:0046677">
    <property type="term" value="P:response to antibiotic"/>
    <property type="evidence" value="ECO:0007669"/>
    <property type="project" value="TreeGrafter"/>
</dbReference>
<gene>
    <name evidence="7" type="ORF">PXH66_15050</name>
</gene>
<dbReference type="GO" id="GO:0005886">
    <property type="term" value="C:plasma membrane"/>
    <property type="evidence" value="ECO:0007669"/>
    <property type="project" value="TreeGrafter"/>
</dbReference>
<dbReference type="KEGG" id="slom:PXH66_15050"/>
<dbReference type="AlphaFoldDB" id="A0AAF0CMQ8"/>
<dbReference type="InterPro" id="IPR058627">
    <property type="entry name" value="MdtA-like_C"/>
</dbReference>
<dbReference type="Gene3D" id="2.40.420.20">
    <property type="match status" value="1"/>
</dbReference>
<dbReference type="FunFam" id="2.40.420.20:FF:000001">
    <property type="entry name" value="Efflux RND transporter periplasmic adaptor subunit"/>
    <property type="match status" value="1"/>
</dbReference>
<dbReference type="Gene3D" id="2.40.50.100">
    <property type="match status" value="1"/>
</dbReference>
<protein>
    <submittedName>
        <fullName evidence="7">Efflux RND transporter periplasmic adaptor subunit</fullName>
    </submittedName>
</protein>
<reference evidence="7" key="1">
    <citation type="submission" date="2023-03" db="EMBL/GenBank/DDBJ databases">
        <title>Lomoglobus Profundus gen. nov., sp. nov., a novel member of the phylum Verrucomicrobia, isolated from deep-marine sediment of South China Sea.</title>
        <authorList>
            <person name="Ahmad T."/>
            <person name="Ishaq S.E."/>
            <person name="Wang F."/>
        </authorList>
    </citation>
    <scope>NUCLEOTIDE SEQUENCE</scope>
    <source>
        <strain evidence="7">LMO-M01</strain>
    </source>
</reference>
<dbReference type="EMBL" id="CP119075">
    <property type="protein sequence ID" value="WED63651.1"/>
    <property type="molecule type" value="Genomic_DNA"/>
</dbReference>
<evidence type="ECO:0000313" key="7">
    <source>
        <dbReference type="EMBL" id="WED63651.1"/>
    </source>
</evidence>
<feature type="domain" description="Multidrug resistance protein MdtA-like C-terminal permuted SH3" evidence="6">
    <location>
        <begin position="311"/>
        <end position="371"/>
    </location>
</feature>
<evidence type="ECO:0000256" key="2">
    <source>
        <dbReference type="ARBA" id="ARBA00009477"/>
    </source>
</evidence>
<sequence length="389" mass="41298">MKSVTLRRTAVVATVLAVATTATLFALTEDEAESVSAAAVAPPAPAVTVSSPRQRTLVEAAEITGRIHALEMVDLRAEVPGRLDAVHFQSGQVVQQGDLLFTLDARTYAAAHAAAAAAVVRAEATATTARRDADRADLLLSREAISTEEADTRRARAAEAEANLLVARAERDRTAVDLERTSVRAPITGRVSRALVTTGNLVSPATPLTTLVSVGDAYVHADVDEATVLRLQRLLREGQVQLDDVGRIPVDMQLADEAGFPRHGFVESLDNHLDPTTGSLTVRMVFPNTGDALTPGLFARVRLPLGSPEPALLISERAIGTDQSQKFVLVVGDDNTVAYRPITLGPVVDGERVIRTGLQPEDRVIVNGLQRVRPGTSVTVETAALARSS</sequence>
<dbReference type="SUPFAM" id="SSF111369">
    <property type="entry name" value="HlyD-like secretion proteins"/>
    <property type="match status" value="1"/>
</dbReference>
<evidence type="ECO:0000256" key="1">
    <source>
        <dbReference type="ARBA" id="ARBA00004196"/>
    </source>
</evidence>
<name>A0AAF0CMQ8_9BACT</name>
<dbReference type="Proteomes" id="UP001218638">
    <property type="component" value="Chromosome"/>
</dbReference>
<accession>A0AAF0CMQ8</accession>
<dbReference type="Gene3D" id="2.40.30.170">
    <property type="match status" value="1"/>
</dbReference>
<dbReference type="InterPro" id="IPR006143">
    <property type="entry name" value="RND_pump_MFP"/>
</dbReference>
<proteinExistence type="inferred from homology"/>
<evidence type="ECO:0000259" key="5">
    <source>
        <dbReference type="Pfam" id="PF25944"/>
    </source>
</evidence>
<evidence type="ECO:0000256" key="3">
    <source>
        <dbReference type="SAM" id="SignalP"/>
    </source>
</evidence>
<feature type="domain" description="Multidrug resistance protein MdtA-like beta-barrel" evidence="5">
    <location>
        <begin position="218"/>
        <end position="306"/>
    </location>
</feature>
<keyword evidence="8" id="KW-1185">Reference proteome</keyword>
<comment type="similarity">
    <text evidence="2">Belongs to the membrane fusion protein (MFP) (TC 8.A.1) family.</text>
</comment>
<dbReference type="InterPro" id="IPR058626">
    <property type="entry name" value="MdtA-like_b-barrel"/>
</dbReference>
<feature type="chain" id="PRO_5041998603" evidence="3">
    <location>
        <begin position="27"/>
        <end position="389"/>
    </location>
</feature>
<dbReference type="GO" id="GO:0030313">
    <property type="term" value="C:cell envelope"/>
    <property type="evidence" value="ECO:0007669"/>
    <property type="project" value="UniProtKB-SubCell"/>
</dbReference>
<dbReference type="GO" id="GO:0022857">
    <property type="term" value="F:transmembrane transporter activity"/>
    <property type="evidence" value="ECO:0007669"/>
    <property type="project" value="InterPro"/>
</dbReference>
<organism evidence="7 8">
    <name type="scientific">Synoicihabitans lomoniglobus</name>
    <dbReference type="NCBI Taxonomy" id="2909285"/>
    <lineage>
        <taxon>Bacteria</taxon>
        <taxon>Pseudomonadati</taxon>
        <taxon>Verrucomicrobiota</taxon>
        <taxon>Opitutia</taxon>
        <taxon>Opitutales</taxon>
        <taxon>Opitutaceae</taxon>
        <taxon>Synoicihabitans</taxon>
    </lineage>
</organism>
<dbReference type="Pfam" id="PF25917">
    <property type="entry name" value="BSH_RND"/>
    <property type="match status" value="1"/>
</dbReference>
<comment type="subcellular location">
    <subcellularLocation>
        <location evidence="1">Cell envelope</location>
    </subcellularLocation>
</comment>
<dbReference type="PANTHER" id="PTHR30158">
    <property type="entry name" value="ACRA/E-RELATED COMPONENT OF DRUG EFFLUX TRANSPORTER"/>
    <property type="match status" value="1"/>
</dbReference>
<dbReference type="Gene3D" id="1.10.287.470">
    <property type="entry name" value="Helix hairpin bin"/>
    <property type="match status" value="1"/>
</dbReference>
<evidence type="ECO:0000259" key="4">
    <source>
        <dbReference type="Pfam" id="PF25917"/>
    </source>
</evidence>